<accession>A0A1I4HUP3</accession>
<protein>
    <submittedName>
        <fullName evidence="2">Uncharacterized conserved protein</fullName>
    </submittedName>
</protein>
<sequence>MKNKTDVFSDIQLNNWKEKNWSCYRKKYANSTITAQTVPHDSAIELLPSRTEYPTLRVVGKNGQTVFLHSSVDPIKEAQRLASNVEVQVGDLIVVYGLGLGYLVETLLKQFDERISFFVIEPDQNIFQMAMGVRSLCDIFLSPRVFIHVGNSLVGMQNDFFTFYDATRFHDIVLAGLSGHKTVYNQFYSESMAIIKQTVNSTVMELETIAKIGPEIVSGTILNFVDYCTHPGVDSLFGKFSGVPAIIVAAGPSLNNNIELLREAKGRAVILAVGTAAQPLQKQDIVPDFIVSIDPISFNYEHFKEYNSQETALITDIQSYPAILQTFLGPMFVATNHSFIHNWFEGAIESKGDLETGGTAAHSAMVAAYKMGADPIIFIGQDLAFANDGRTHASGTNYGEAGTNKNTYSAGDNVELFPVKANDGGQVLTNRIFSQFRLFIEKWIETKNNCTYINATEGGALIAGAQIRTLREVLSAYCNKLVDVRSVINQTQQEFCRMPIEQVLAILYRRLADANHIFDAVASVLKRLKQLQLAYESKNVNKIQKYSNSINETFQAFEKDTYIRPAVDILAHHIIHHVLFRRNEAMYSEDNDVQKAIADYKVYYGKIYESVERVRDLIEQSIKFAEEKKHE</sequence>
<organism evidence="2 3">
    <name type="scientific">Pelosinus propionicus DSM 13327</name>
    <dbReference type="NCBI Taxonomy" id="1123291"/>
    <lineage>
        <taxon>Bacteria</taxon>
        <taxon>Bacillati</taxon>
        <taxon>Bacillota</taxon>
        <taxon>Negativicutes</taxon>
        <taxon>Selenomonadales</taxon>
        <taxon>Sporomusaceae</taxon>
        <taxon>Pelosinus</taxon>
    </lineage>
</organism>
<dbReference type="RefSeq" id="WP_175490471.1">
    <property type="nucleotide sequence ID" value="NZ_FOTS01000005.1"/>
</dbReference>
<dbReference type="PANTHER" id="PTHR41786:SF1">
    <property type="entry name" value="6-HYDROXYMETHYLPTERIN DIPHOSPHOKINASE MPTE-LIKE DOMAIN-CONTAINING PROTEIN"/>
    <property type="match status" value="1"/>
</dbReference>
<feature type="domain" description="6-hydroxymethylpterin diphosphokinase MptE-like" evidence="1">
    <location>
        <begin position="223"/>
        <end position="387"/>
    </location>
</feature>
<dbReference type="Proteomes" id="UP000199520">
    <property type="component" value="Unassembled WGS sequence"/>
</dbReference>
<name>A0A1I4HUP3_9FIRM</name>
<dbReference type="Pfam" id="PF01973">
    <property type="entry name" value="MptE-like"/>
    <property type="match status" value="1"/>
</dbReference>
<evidence type="ECO:0000313" key="3">
    <source>
        <dbReference type="Proteomes" id="UP000199520"/>
    </source>
</evidence>
<keyword evidence="3" id="KW-1185">Reference proteome</keyword>
<reference evidence="3" key="1">
    <citation type="submission" date="2016-10" db="EMBL/GenBank/DDBJ databases">
        <authorList>
            <person name="Varghese N."/>
            <person name="Submissions S."/>
        </authorList>
    </citation>
    <scope>NUCLEOTIDE SEQUENCE [LARGE SCALE GENOMIC DNA]</scope>
    <source>
        <strain evidence="3">DSM 13327</strain>
    </source>
</reference>
<dbReference type="STRING" id="1123291.SAMN04490355_100515"/>
<dbReference type="AlphaFoldDB" id="A0A1I4HUP3"/>
<proteinExistence type="predicted"/>
<gene>
    <name evidence="2" type="ORF">SAMN04490355_100515</name>
</gene>
<dbReference type="PANTHER" id="PTHR41786">
    <property type="entry name" value="MOTILITY ACCESSORY FACTOR MAF"/>
    <property type="match status" value="1"/>
</dbReference>
<evidence type="ECO:0000259" key="1">
    <source>
        <dbReference type="Pfam" id="PF01973"/>
    </source>
</evidence>
<evidence type="ECO:0000313" key="2">
    <source>
        <dbReference type="EMBL" id="SFL45166.1"/>
    </source>
</evidence>
<dbReference type="EMBL" id="FOTS01000005">
    <property type="protein sequence ID" value="SFL45166.1"/>
    <property type="molecule type" value="Genomic_DNA"/>
</dbReference>
<dbReference type="InterPro" id="IPR002826">
    <property type="entry name" value="MptE-like"/>
</dbReference>